<evidence type="ECO:0000256" key="1">
    <source>
        <dbReference type="SAM" id="Phobius"/>
    </source>
</evidence>
<feature type="transmembrane region" description="Helical" evidence="1">
    <location>
        <begin position="71"/>
        <end position="92"/>
    </location>
</feature>
<dbReference type="VEuPathDB" id="VectorBase:GAUT014813"/>
<accession>A0A1A9UTI7</accession>
<evidence type="ECO:0000313" key="2">
    <source>
        <dbReference type="EnsemblMetazoa" id="GAUT014813-PA"/>
    </source>
</evidence>
<name>A0A1A9UTI7_GLOAU</name>
<dbReference type="EnsemblMetazoa" id="GAUT014813-RA">
    <property type="protein sequence ID" value="GAUT014813-PA"/>
    <property type="gene ID" value="GAUT014813"/>
</dbReference>
<sequence length="145" mass="16374">MGGGKKTWPKREMIKWKFVDDQQLPGNVNGKRKSLLLNTMMAPPPLPLCVCYVLCEYFLTTTITIKFKTDICNPFGVCFYAFSITFCATYGLVVDKAVTVMCNKTLLLTWLLGLQLFNRRAILIGSIGDSNQIDSYSHNSRGTFR</sequence>
<feature type="transmembrane region" description="Helical" evidence="1">
    <location>
        <begin position="98"/>
        <end position="117"/>
    </location>
</feature>
<keyword evidence="1" id="KW-1133">Transmembrane helix</keyword>
<keyword evidence="3" id="KW-1185">Reference proteome</keyword>
<keyword evidence="1" id="KW-0812">Transmembrane</keyword>
<proteinExistence type="predicted"/>
<dbReference type="AlphaFoldDB" id="A0A1A9UTI7"/>
<evidence type="ECO:0000313" key="3">
    <source>
        <dbReference type="Proteomes" id="UP000078200"/>
    </source>
</evidence>
<reference evidence="2" key="1">
    <citation type="submission" date="2020-05" db="UniProtKB">
        <authorList>
            <consortium name="EnsemblMetazoa"/>
        </authorList>
    </citation>
    <scope>IDENTIFICATION</scope>
    <source>
        <strain evidence="2">TTRI</strain>
    </source>
</reference>
<dbReference type="Proteomes" id="UP000078200">
    <property type="component" value="Unassembled WGS sequence"/>
</dbReference>
<organism evidence="2 3">
    <name type="scientific">Glossina austeni</name>
    <name type="common">Savannah tsetse fly</name>
    <dbReference type="NCBI Taxonomy" id="7395"/>
    <lineage>
        <taxon>Eukaryota</taxon>
        <taxon>Metazoa</taxon>
        <taxon>Ecdysozoa</taxon>
        <taxon>Arthropoda</taxon>
        <taxon>Hexapoda</taxon>
        <taxon>Insecta</taxon>
        <taxon>Pterygota</taxon>
        <taxon>Neoptera</taxon>
        <taxon>Endopterygota</taxon>
        <taxon>Diptera</taxon>
        <taxon>Brachycera</taxon>
        <taxon>Muscomorpha</taxon>
        <taxon>Hippoboscoidea</taxon>
        <taxon>Glossinidae</taxon>
        <taxon>Glossina</taxon>
    </lineage>
</organism>
<keyword evidence="1" id="KW-0472">Membrane</keyword>
<protein>
    <submittedName>
        <fullName evidence="2">Uncharacterized protein</fullName>
    </submittedName>
</protein>